<comment type="subunit">
    <text evidence="5">Component of a multi-subunit COQ enzyme complex, composed of at least COQ3, COQ4, COQ5, COQ6, COQ7 and COQ9. Interacts with PYURF; the interaction is direct, stabilizes COQ5 protein and associates PYURF with COQ enzyme complex.</text>
</comment>
<comment type="catalytic activity">
    <reaction evidence="6">
        <text>a 2-methoxy-6-(all-trans-polyprenyl)benzene-1,4-diol + S-adenosyl-L-methionine = a 5-methoxy-2-methyl-3-(all-trans-polyprenyl)benzene-1,4-diol + S-adenosyl-L-homocysteine + H(+)</text>
        <dbReference type="Rhea" id="RHEA:28286"/>
        <dbReference type="Rhea" id="RHEA-COMP:10858"/>
        <dbReference type="Rhea" id="RHEA-COMP:10859"/>
        <dbReference type="ChEBI" id="CHEBI:15378"/>
        <dbReference type="ChEBI" id="CHEBI:57856"/>
        <dbReference type="ChEBI" id="CHEBI:59789"/>
        <dbReference type="ChEBI" id="CHEBI:84166"/>
        <dbReference type="ChEBI" id="CHEBI:84167"/>
        <dbReference type="EC" id="2.1.1.201"/>
    </reaction>
</comment>
<feature type="binding site" evidence="6">
    <location>
        <position position="108"/>
    </location>
    <ligand>
        <name>S-adenosyl-L-methionine</name>
        <dbReference type="ChEBI" id="CHEBI:59789"/>
    </ligand>
</feature>
<evidence type="ECO:0000256" key="3">
    <source>
        <dbReference type="ARBA" id="ARBA00022688"/>
    </source>
</evidence>
<keyword evidence="6" id="KW-0496">Mitochondrion</keyword>
<dbReference type="Proteomes" id="UP000828390">
    <property type="component" value="Unassembled WGS sequence"/>
</dbReference>
<dbReference type="GO" id="GO:0008425">
    <property type="term" value="F:2-methoxy-6-polyprenyl-1,4-benzoquinol methyltransferase activity"/>
    <property type="evidence" value="ECO:0007669"/>
    <property type="project" value="UniProtKB-UniRule"/>
</dbReference>
<keyword evidence="3 6" id="KW-0831">Ubiquinone biosynthesis</keyword>
<dbReference type="FunFam" id="3.40.50.150:FF:000064">
    <property type="entry name" value="2-methoxy-6-polyprenyl-1,4-benzoquinol methylase, mitochondrial"/>
    <property type="match status" value="1"/>
</dbReference>
<keyword evidence="1 6" id="KW-0489">Methyltransferase</keyword>
<dbReference type="HAMAP" id="MF_01813">
    <property type="entry name" value="MenG_UbiE_methyltr"/>
    <property type="match status" value="1"/>
</dbReference>
<dbReference type="SUPFAM" id="SSF53335">
    <property type="entry name" value="S-adenosyl-L-methionine-dependent methyltransferases"/>
    <property type="match status" value="1"/>
</dbReference>
<dbReference type="GO" id="GO:0032259">
    <property type="term" value="P:methylation"/>
    <property type="evidence" value="ECO:0007669"/>
    <property type="project" value="UniProtKB-KW"/>
</dbReference>
<keyword evidence="2 6" id="KW-0808">Transferase</keyword>
<keyword evidence="8" id="KW-1185">Reference proteome</keyword>
<evidence type="ECO:0000313" key="7">
    <source>
        <dbReference type="EMBL" id="KAH3883265.1"/>
    </source>
</evidence>
<dbReference type="EMBL" id="JAIWYP010000001">
    <property type="protein sequence ID" value="KAH3883265.1"/>
    <property type="molecule type" value="Genomic_DNA"/>
</dbReference>
<comment type="caution">
    <text evidence="7">The sequence shown here is derived from an EMBL/GenBank/DDBJ whole genome shotgun (WGS) entry which is preliminary data.</text>
</comment>
<organism evidence="7 8">
    <name type="scientific">Dreissena polymorpha</name>
    <name type="common">Zebra mussel</name>
    <name type="synonym">Mytilus polymorpha</name>
    <dbReference type="NCBI Taxonomy" id="45954"/>
    <lineage>
        <taxon>Eukaryota</taxon>
        <taxon>Metazoa</taxon>
        <taxon>Spiralia</taxon>
        <taxon>Lophotrochozoa</taxon>
        <taxon>Mollusca</taxon>
        <taxon>Bivalvia</taxon>
        <taxon>Autobranchia</taxon>
        <taxon>Heteroconchia</taxon>
        <taxon>Euheterodonta</taxon>
        <taxon>Imparidentia</taxon>
        <taxon>Neoheterodontei</taxon>
        <taxon>Myida</taxon>
        <taxon>Dreissenoidea</taxon>
        <taxon>Dreissenidae</taxon>
        <taxon>Dreissena</taxon>
    </lineage>
</organism>
<evidence type="ECO:0000256" key="6">
    <source>
        <dbReference type="HAMAP-Rule" id="MF_03191"/>
    </source>
</evidence>
<dbReference type="PANTHER" id="PTHR43591">
    <property type="entry name" value="METHYLTRANSFERASE"/>
    <property type="match status" value="1"/>
</dbReference>
<comment type="similarity">
    <text evidence="6">Belongs to the class I-like SAM-binding methyltransferase superfamily. MenG/UbiE family.</text>
</comment>
<dbReference type="Gene3D" id="3.40.50.150">
    <property type="entry name" value="Vaccinia Virus protein VP39"/>
    <property type="match status" value="1"/>
</dbReference>
<dbReference type="GO" id="GO:0031314">
    <property type="term" value="C:extrinsic component of mitochondrial inner membrane"/>
    <property type="evidence" value="ECO:0007669"/>
    <property type="project" value="UniProtKB-UniRule"/>
</dbReference>
<keyword evidence="6" id="KW-0472">Membrane</keyword>
<dbReference type="PANTHER" id="PTHR43591:SF24">
    <property type="entry name" value="2-METHOXY-6-POLYPRENYL-1,4-BENZOQUINOL METHYLASE, MITOCHONDRIAL"/>
    <property type="match status" value="1"/>
</dbReference>
<dbReference type="Pfam" id="PF01209">
    <property type="entry name" value="Ubie_methyltran"/>
    <property type="match status" value="1"/>
</dbReference>
<dbReference type="PROSITE" id="PS01183">
    <property type="entry name" value="UBIE_1"/>
    <property type="match status" value="1"/>
</dbReference>
<reference evidence="7" key="1">
    <citation type="journal article" date="2019" name="bioRxiv">
        <title>The Genome of the Zebra Mussel, Dreissena polymorpha: A Resource for Invasive Species Research.</title>
        <authorList>
            <person name="McCartney M.A."/>
            <person name="Auch B."/>
            <person name="Kono T."/>
            <person name="Mallez S."/>
            <person name="Zhang Y."/>
            <person name="Obille A."/>
            <person name="Becker A."/>
            <person name="Abrahante J.E."/>
            <person name="Garbe J."/>
            <person name="Badalamenti J.P."/>
            <person name="Herman A."/>
            <person name="Mangelson H."/>
            <person name="Liachko I."/>
            <person name="Sullivan S."/>
            <person name="Sone E.D."/>
            <person name="Koren S."/>
            <person name="Silverstein K.A.T."/>
            <person name="Beckman K.B."/>
            <person name="Gohl D.M."/>
        </authorList>
    </citation>
    <scope>NUCLEOTIDE SEQUENCE</scope>
    <source>
        <strain evidence="7">Duluth1</strain>
        <tissue evidence="7">Whole animal</tissue>
    </source>
</reference>
<evidence type="ECO:0000256" key="4">
    <source>
        <dbReference type="ARBA" id="ARBA00022691"/>
    </source>
</evidence>
<comment type="function">
    <text evidence="6">Methyltransferase required for the conversion of 2-polyprenyl-6-methoxy-1,4-benzoquinol (DDMQH2) to 2-polyprenyl-3-methyl-6-methoxy-1,4-benzoquinol (DMQH2).</text>
</comment>
<protein>
    <recommendedName>
        <fullName evidence="6">2-methoxy-6-polyprenyl-1,4-benzoquinol methylase, mitochondrial</fullName>
        <ecNumber evidence="6">2.1.1.201</ecNumber>
    </recommendedName>
    <alternativeName>
        <fullName evidence="6">Ubiquinone biosynthesis methyltransferase COQ5</fullName>
    </alternativeName>
</protein>
<comment type="subcellular location">
    <subcellularLocation>
        <location evidence="6">Mitochondrion inner membrane</location>
        <topology evidence="6">Peripheral membrane protein</topology>
        <orientation evidence="6">Matrix side</orientation>
    </subcellularLocation>
</comment>
<dbReference type="CDD" id="cd02440">
    <property type="entry name" value="AdoMet_MTases"/>
    <property type="match status" value="1"/>
</dbReference>
<dbReference type="OrthoDB" id="6329284at2759"/>
<dbReference type="EC" id="2.1.1.201" evidence="6"/>
<dbReference type="InterPro" id="IPR029063">
    <property type="entry name" value="SAM-dependent_MTases_sf"/>
</dbReference>
<comment type="caution">
    <text evidence="6">Lacks conserved residue(s) required for the propagation of feature annotation.</text>
</comment>
<dbReference type="PROSITE" id="PS01184">
    <property type="entry name" value="UBIE_2"/>
    <property type="match status" value="1"/>
</dbReference>
<evidence type="ECO:0000256" key="5">
    <source>
        <dbReference type="ARBA" id="ARBA00046387"/>
    </source>
</evidence>
<sequence>MATSMTKCQNCSKLANRCFYRLFSTSISQNAYANHTKESEKKTHFGFETVTEAEKEEKVYKVFRNVADKYDLMNDAMSGGIHRLWKDHFIRRMSPRPGTKLLDVAGGTGDIAFRFLNYVRSQSDFNSLTALQTSTEQGVDINEDENSQVSGRSRDCHVTVCDINQSMLEVGMNRATQSGITSGISWLKGNAECLPIEDNSFDVYTIAFGIRNCTHIDKVVEEAYRVLRPGGRFMCLEFSHVSNPLLRSVYDEYSFQVIPVLGQILAADWDSYQYLVESIRQFQNQEDFKRIIRTCGFRAVTYENLTFGVVAIHSGFKL</sequence>
<dbReference type="InterPro" id="IPR004033">
    <property type="entry name" value="UbiE/COQ5_MeTrFase"/>
</dbReference>
<reference evidence="7" key="2">
    <citation type="submission" date="2020-11" db="EMBL/GenBank/DDBJ databases">
        <authorList>
            <person name="McCartney M.A."/>
            <person name="Auch B."/>
            <person name="Kono T."/>
            <person name="Mallez S."/>
            <person name="Becker A."/>
            <person name="Gohl D.M."/>
            <person name="Silverstein K.A.T."/>
            <person name="Koren S."/>
            <person name="Bechman K.B."/>
            <person name="Herman A."/>
            <person name="Abrahante J.E."/>
            <person name="Garbe J."/>
        </authorList>
    </citation>
    <scope>NUCLEOTIDE SEQUENCE</scope>
    <source>
        <strain evidence="7">Duluth1</strain>
        <tissue evidence="7">Whole animal</tissue>
    </source>
</reference>
<evidence type="ECO:0000313" key="8">
    <source>
        <dbReference type="Proteomes" id="UP000828390"/>
    </source>
</evidence>
<gene>
    <name evidence="7" type="ORF">DPMN_007219</name>
</gene>
<evidence type="ECO:0000256" key="1">
    <source>
        <dbReference type="ARBA" id="ARBA00022603"/>
    </source>
</evidence>
<name>A0A9D4MTY1_DREPO</name>
<feature type="binding site" evidence="6">
    <location>
        <begin position="190"/>
        <end position="191"/>
    </location>
    <ligand>
        <name>S-adenosyl-L-methionine</name>
        <dbReference type="ChEBI" id="CHEBI:59789"/>
    </ligand>
</feature>
<dbReference type="NCBIfam" id="TIGR01934">
    <property type="entry name" value="MenG_MenH_UbiE"/>
    <property type="match status" value="1"/>
</dbReference>
<feature type="binding site" evidence="6">
    <location>
        <position position="162"/>
    </location>
    <ligand>
        <name>S-adenosyl-L-methionine</name>
        <dbReference type="ChEBI" id="CHEBI:59789"/>
    </ligand>
</feature>
<keyword evidence="6" id="KW-0999">Mitochondrion inner membrane</keyword>
<dbReference type="AlphaFoldDB" id="A0A9D4MTY1"/>
<dbReference type="InterPro" id="IPR023576">
    <property type="entry name" value="UbiE/COQ5_MeTrFase_CS"/>
</dbReference>
<comment type="pathway">
    <text evidence="6">Cofactor biosynthesis; ubiquinone biosynthesis.</text>
</comment>
<keyword evidence="4 6" id="KW-0949">S-adenosyl-L-methionine</keyword>
<accession>A0A9D4MTY1</accession>
<evidence type="ECO:0000256" key="2">
    <source>
        <dbReference type="ARBA" id="ARBA00022679"/>
    </source>
</evidence>
<proteinExistence type="inferred from homology"/>
<dbReference type="PROSITE" id="PS51608">
    <property type="entry name" value="SAM_MT_UBIE"/>
    <property type="match status" value="1"/>
</dbReference>